<keyword evidence="3 10" id="KW-0812">Transmembrane</keyword>
<dbReference type="Gene3D" id="1.10.287.110">
    <property type="entry name" value="DnaJ domain"/>
    <property type="match status" value="1"/>
</dbReference>
<accession>A0A9P6YN73</accession>
<gene>
    <name evidence="12" type="ORF">G6F51_000862</name>
</gene>
<feature type="region of interest" description="Disordered" evidence="9">
    <location>
        <begin position="496"/>
        <end position="516"/>
    </location>
</feature>
<dbReference type="GO" id="GO:0031207">
    <property type="term" value="C:Sec62/Sec63 complex"/>
    <property type="evidence" value="ECO:0007669"/>
    <property type="project" value="TreeGrafter"/>
</dbReference>
<dbReference type="GO" id="GO:0003723">
    <property type="term" value="F:RNA binding"/>
    <property type="evidence" value="ECO:0007669"/>
    <property type="project" value="TreeGrafter"/>
</dbReference>
<dbReference type="InterPro" id="IPR035892">
    <property type="entry name" value="C2_domain_sf"/>
</dbReference>
<feature type="transmembrane region" description="Helical" evidence="10">
    <location>
        <begin position="105"/>
        <end position="128"/>
    </location>
</feature>
<dbReference type="InterPro" id="IPR004179">
    <property type="entry name" value="Sec63-dom"/>
</dbReference>
<dbReference type="SUPFAM" id="SSF81296">
    <property type="entry name" value="E set domains"/>
    <property type="match status" value="1"/>
</dbReference>
<evidence type="ECO:0000256" key="1">
    <source>
        <dbReference type="ARBA" id="ARBA00004477"/>
    </source>
</evidence>
<evidence type="ECO:0000256" key="5">
    <source>
        <dbReference type="ARBA" id="ARBA00022927"/>
    </source>
</evidence>
<evidence type="ECO:0000256" key="9">
    <source>
        <dbReference type="SAM" id="MobiDB-lite"/>
    </source>
</evidence>
<feature type="compositionally biased region" description="Acidic residues" evidence="9">
    <location>
        <begin position="502"/>
        <end position="516"/>
    </location>
</feature>
<comment type="subcellular location">
    <subcellularLocation>
        <location evidence="1">Endoplasmic reticulum membrane</location>
        <topology evidence="1">Multi-pass membrane protein</topology>
    </subcellularLocation>
</comment>
<dbReference type="PRINTS" id="PR00625">
    <property type="entry name" value="JDOMAIN"/>
</dbReference>
<feature type="domain" description="J" evidence="11">
    <location>
        <begin position="14"/>
        <end position="81"/>
    </location>
</feature>
<dbReference type="Gene3D" id="1.10.3380.10">
    <property type="entry name" value="Sec63 N-terminal domain-like domain"/>
    <property type="match status" value="1"/>
</dbReference>
<feature type="compositionally biased region" description="Acidic residues" evidence="9">
    <location>
        <begin position="547"/>
        <end position="561"/>
    </location>
</feature>
<keyword evidence="5" id="KW-0653">Protein transport</keyword>
<proteinExistence type="predicted"/>
<dbReference type="Pfam" id="PF02889">
    <property type="entry name" value="Sec63"/>
    <property type="match status" value="1"/>
</dbReference>
<evidence type="ECO:0000256" key="7">
    <source>
        <dbReference type="ARBA" id="ARBA00023136"/>
    </source>
</evidence>
<organism evidence="12 13">
    <name type="scientific">Rhizopus oryzae</name>
    <name type="common">Mucormycosis agent</name>
    <name type="synonym">Rhizopus arrhizus var. delemar</name>
    <dbReference type="NCBI Taxonomy" id="64495"/>
    <lineage>
        <taxon>Eukaryota</taxon>
        <taxon>Fungi</taxon>
        <taxon>Fungi incertae sedis</taxon>
        <taxon>Mucoromycota</taxon>
        <taxon>Mucoromycotina</taxon>
        <taxon>Mucoromycetes</taxon>
        <taxon>Mucorales</taxon>
        <taxon>Mucorineae</taxon>
        <taxon>Rhizopodaceae</taxon>
        <taxon>Rhizopus</taxon>
    </lineage>
</organism>
<dbReference type="OrthoDB" id="1734229at2759"/>
<dbReference type="EMBL" id="JAANIT010000056">
    <property type="protein sequence ID" value="KAG1553016.1"/>
    <property type="molecule type" value="Genomic_DNA"/>
</dbReference>
<comment type="caution">
    <text evidence="12">The sequence shown here is derived from an EMBL/GenBank/DDBJ whole genome shotgun (WGS) entry which is preliminary data.</text>
</comment>
<dbReference type="SUPFAM" id="SSF158702">
    <property type="entry name" value="Sec63 N-terminal domain-like"/>
    <property type="match status" value="1"/>
</dbReference>
<evidence type="ECO:0000313" key="12">
    <source>
        <dbReference type="EMBL" id="KAG1553016.1"/>
    </source>
</evidence>
<protein>
    <recommendedName>
        <fullName evidence="11">J domain-containing protein</fullName>
    </recommendedName>
</protein>
<dbReference type="Proteomes" id="UP000717996">
    <property type="component" value="Unassembled WGS sequence"/>
</dbReference>
<evidence type="ECO:0000256" key="8">
    <source>
        <dbReference type="ARBA" id="ARBA00023186"/>
    </source>
</evidence>
<keyword evidence="7 10" id="KW-0472">Membrane</keyword>
<dbReference type="Pfam" id="PF00226">
    <property type="entry name" value="DnaJ"/>
    <property type="match status" value="1"/>
</dbReference>
<evidence type="ECO:0000256" key="6">
    <source>
        <dbReference type="ARBA" id="ARBA00022989"/>
    </source>
</evidence>
<dbReference type="SUPFAM" id="SSF46565">
    <property type="entry name" value="Chaperone J-domain"/>
    <property type="match status" value="1"/>
</dbReference>
<name>A0A9P6YN73_RHIOR</name>
<keyword evidence="6 10" id="KW-1133">Transmembrane helix</keyword>
<dbReference type="GO" id="GO:0006620">
    <property type="term" value="P:post-translational protein targeting to endoplasmic reticulum membrane"/>
    <property type="evidence" value="ECO:0007669"/>
    <property type="project" value="TreeGrafter"/>
</dbReference>
<dbReference type="Gene3D" id="2.60.40.150">
    <property type="entry name" value="C2 domain"/>
    <property type="match status" value="1"/>
</dbReference>
<dbReference type="InterPro" id="IPR036869">
    <property type="entry name" value="J_dom_sf"/>
</dbReference>
<keyword evidence="2" id="KW-0813">Transport</keyword>
<dbReference type="InterPro" id="IPR014756">
    <property type="entry name" value="Ig_E-set"/>
</dbReference>
<reference evidence="12" key="1">
    <citation type="journal article" date="2020" name="Microb. Genom.">
        <title>Genetic diversity of clinical and environmental Mucorales isolates obtained from an investigation of mucormycosis cases among solid organ transplant recipients.</title>
        <authorList>
            <person name="Nguyen M.H."/>
            <person name="Kaul D."/>
            <person name="Muto C."/>
            <person name="Cheng S.J."/>
            <person name="Richter R.A."/>
            <person name="Bruno V.M."/>
            <person name="Liu G."/>
            <person name="Beyhan S."/>
            <person name="Sundermann A.J."/>
            <person name="Mounaud S."/>
            <person name="Pasculle A.W."/>
            <person name="Nierman W.C."/>
            <person name="Driscoll E."/>
            <person name="Cumbie R."/>
            <person name="Clancy C.J."/>
            <person name="Dupont C.L."/>
        </authorList>
    </citation>
    <scope>NUCLEOTIDE SEQUENCE</scope>
    <source>
        <strain evidence="12">GL16</strain>
    </source>
</reference>
<keyword evidence="8" id="KW-0143">Chaperone</keyword>
<evidence type="ECO:0000256" key="2">
    <source>
        <dbReference type="ARBA" id="ARBA00022448"/>
    </source>
</evidence>
<dbReference type="GO" id="GO:0006614">
    <property type="term" value="P:SRP-dependent cotranslational protein targeting to membrane"/>
    <property type="evidence" value="ECO:0007669"/>
    <property type="project" value="TreeGrafter"/>
</dbReference>
<dbReference type="Gene3D" id="1.10.150.20">
    <property type="entry name" value="5' to 3' exonuclease, C-terminal subdomain"/>
    <property type="match status" value="1"/>
</dbReference>
<sequence length="571" mass="64551">MQVANAEIKTATWDPYEIMGIKESATLPEIKKAYKKLSLVYHPDKAKAGTEKESEERFIDITKAYKVLTDEDARRNFLEFGHPDGKQTFTMGVALPKGLVEGNGMYVLGFYALAFGLGLPYFIARWWYRSRRLTKDKILNKTMGVFVKGLKEEDSYKDIIYTLSGAIEFKENADIRPKEEKMLNAINGSIAEEMENRFGEKFDRLSDNSIAAYRHKARTLLYAYLLRVDISKKGASNQLIKDQKFIVDKSIHLLQGFMQIATVKQWLNVSCALMELQQNLMQATFPGEPNIKQLPHITTSLLRRYNRNKKTPVNTVQQLSAMSEDERKGMLKPLSDSEYLDVMEVAQRIPKLAVEKAVFKVIGDKIVTTGAIITFILKLRNGEIVSVEVDQKEQNEDDDEEELLEEKKKNKKSLPLAHTPYYAGEKKPCWWIFLGDPKVNRILVPHKKVTDIVDEETVKIPFPGPPKPGVYTFSLFVKSDTYIGTDIVQDVKLKVHDPSDLPPEEEVDDSISEPEEDSIAGQMKMMREQGLASALAGGSAGKKVENDDSDSDSDSSDDDNDANYVTESDSE</sequence>
<keyword evidence="4" id="KW-0256">Endoplasmic reticulum</keyword>
<evidence type="ECO:0000313" key="13">
    <source>
        <dbReference type="Proteomes" id="UP000717996"/>
    </source>
</evidence>
<dbReference type="PROSITE" id="PS50076">
    <property type="entry name" value="DNAJ_2"/>
    <property type="match status" value="1"/>
</dbReference>
<dbReference type="PANTHER" id="PTHR24075:SF0">
    <property type="entry name" value="TRANSLOCATION PROTEIN SEC63 HOMOLOG"/>
    <property type="match status" value="1"/>
</dbReference>
<dbReference type="CDD" id="cd06257">
    <property type="entry name" value="DnaJ"/>
    <property type="match status" value="1"/>
</dbReference>
<dbReference type="PANTHER" id="PTHR24075">
    <property type="entry name" value="SEC63 DOMAIN-CONTAINING"/>
    <property type="match status" value="1"/>
</dbReference>
<evidence type="ECO:0000256" key="3">
    <source>
        <dbReference type="ARBA" id="ARBA00022692"/>
    </source>
</evidence>
<evidence type="ECO:0000259" key="11">
    <source>
        <dbReference type="PROSITE" id="PS50076"/>
    </source>
</evidence>
<dbReference type="SMART" id="SM00271">
    <property type="entry name" value="DnaJ"/>
    <property type="match status" value="1"/>
</dbReference>
<evidence type="ECO:0000256" key="10">
    <source>
        <dbReference type="SAM" id="Phobius"/>
    </source>
</evidence>
<dbReference type="AlphaFoldDB" id="A0A9P6YN73"/>
<feature type="region of interest" description="Disordered" evidence="9">
    <location>
        <begin position="530"/>
        <end position="571"/>
    </location>
</feature>
<evidence type="ECO:0000256" key="4">
    <source>
        <dbReference type="ARBA" id="ARBA00022824"/>
    </source>
</evidence>
<dbReference type="GO" id="GO:0008320">
    <property type="term" value="F:protein transmembrane transporter activity"/>
    <property type="evidence" value="ECO:0007669"/>
    <property type="project" value="TreeGrafter"/>
</dbReference>
<dbReference type="SMART" id="SM00973">
    <property type="entry name" value="Sec63"/>
    <property type="match status" value="1"/>
</dbReference>
<dbReference type="InterPro" id="IPR001623">
    <property type="entry name" value="DnaJ_domain"/>
</dbReference>